<organism evidence="2 3">
    <name type="scientific">Hibiscus sabdariffa</name>
    <name type="common">roselle</name>
    <dbReference type="NCBI Taxonomy" id="183260"/>
    <lineage>
        <taxon>Eukaryota</taxon>
        <taxon>Viridiplantae</taxon>
        <taxon>Streptophyta</taxon>
        <taxon>Embryophyta</taxon>
        <taxon>Tracheophyta</taxon>
        <taxon>Spermatophyta</taxon>
        <taxon>Magnoliopsida</taxon>
        <taxon>eudicotyledons</taxon>
        <taxon>Gunneridae</taxon>
        <taxon>Pentapetalae</taxon>
        <taxon>rosids</taxon>
        <taxon>malvids</taxon>
        <taxon>Malvales</taxon>
        <taxon>Malvaceae</taxon>
        <taxon>Malvoideae</taxon>
        <taxon>Hibiscus</taxon>
    </lineage>
</organism>
<dbReference type="Proteomes" id="UP001472677">
    <property type="component" value="Unassembled WGS sequence"/>
</dbReference>
<feature type="region of interest" description="Disordered" evidence="1">
    <location>
        <begin position="50"/>
        <end position="69"/>
    </location>
</feature>
<reference evidence="2 3" key="1">
    <citation type="journal article" date="2024" name="G3 (Bethesda)">
        <title>Genome assembly of Hibiscus sabdariffa L. provides insights into metabolisms of medicinal natural products.</title>
        <authorList>
            <person name="Kim T."/>
        </authorList>
    </citation>
    <scope>NUCLEOTIDE SEQUENCE [LARGE SCALE GENOMIC DNA]</scope>
    <source>
        <strain evidence="2">TK-2024</strain>
        <tissue evidence="2">Old leaves</tissue>
    </source>
</reference>
<dbReference type="EMBL" id="JBBPBM010000055">
    <property type="protein sequence ID" value="KAK8517516.1"/>
    <property type="molecule type" value="Genomic_DNA"/>
</dbReference>
<name>A0ABR2CDD3_9ROSI</name>
<evidence type="ECO:0000313" key="3">
    <source>
        <dbReference type="Proteomes" id="UP001472677"/>
    </source>
</evidence>
<feature type="region of interest" description="Disordered" evidence="1">
    <location>
        <begin position="177"/>
        <end position="202"/>
    </location>
</feature>
<protein>
    <submittedName>
        <fullName evidence="2">Uncharacterized protein</fullName>
    </submittedName>
</protein>
<evidence type="ECO:0000256" key="1">
    <source>
        <dbReference type="SAM" id="MobiDB-lite"/>
    </source>
</evidence>
<accession>A0ABR2CDD3</accession>
<gene>
    <name evidence="2" type="ORF">V6N12_016366</name>
</gene>
<sequence>MLRLTFRCRSGDFFGSSDPQDVVSGEQDSSKITVNDPVSTDVVMEAPIGTPSSLNSGSTPVGLQTSPEGLSSNSAGVSYATMVAKNLRNITGPGGDIVQDKDNCARNTSTAPLSDVMPVVEDPPVSKLTAAAPYGSWIVVDTRHRRLPPRQVNSPKRVVTNASHEIKASGTRFSILAGNDDHGGSESTAFNPIVGAKAHNST</sequence>
<comment type="caution">
    <text evidence="2">The sequence shown here is derived from an EMBL/GenBank/DDBJ whole genome shotgun (WGS) entry which is preliminary data.</text>
</comment>
<keyword evidence="3" id="KW-1185">Reference proteome</keyword>
<proteinExistence type="predicted"/>
<evidence type="ECO:0000313" key="2">
    <source>
        <dbReference type="EMBL" id="KAK8517516.1"/>
    </source>
</evidence>